<keyword evidence="2" id="KW-1185">Reference proteome</keyword>
<dbReference type="Proteomes" id="UP001432251">
    <property type="component" value="Chromosome"/>
</dbReference>
<dbReference type="EMBL" id="CP146022">
    <property type="protein sequence ID" value="WWQ62477.1"/>
    <property type="molecule type" value="Genomic_DNA"/>
</dbReference>
<protein>
    <submittedName>
        <fullName evidence="1">Acyl carrier protein</fullName>
    </submittedName>
</protein>
<evidence type="ECO:0000313" key="2">
    <source>
        <dbReference type="Proteomes" id="UP001432251"/>
    </source>
</evidence>
<gene>
    <name evidence="1" type="ORF">V2W30_03240</name>
</gene>
<reference evidence="1" key="1">
    <citation type="journal article" date="2025" name="Int. J. Syst. Evol. Microbiol.">
        <title>Streptomyces citrinus sp. nov., with yellow diffusible pigment.</title>
        <authorList>
            <person name="He Y."/>
            <person name="Yang E."/>
            <person name="Xu J."/>
            <person name="Sun Y."/>
            <person name="Sun L."/>
        </authorList>
    </citation>
    <scope>NUCLEOTIDE SEQUENCE</scope>
    <source>
        <strain evidence="1">Q6</strain>
    </source>
</reference>
<evidence type="ECO:0000313" key="1">
    <source>
        <dbReference type="EMBL" id="WWQ62477.1"/>
    </source>
</evidence>
<proteinExistence type="predicted"/>
<organism evidence="1 2">
    <name type="scientific">Streptomyces citrinus</name>
    <dbReference type="NCBI Taxonomy" id="3118173"/>
    <lineage>
        <taxon>Bacteria</taxon>
        <taxon>Bacillati</taxon>
        <taxon>Actinomycetota</taxon>
        <taxon>Actinomycetes</taxon>
        <taxon>Kitasatosporales</taxon>
        <taxon>Streptomycetaceae</taxon>
        <taxon>Streptomyces</taxon>
    </lineage>
</organism>
<sequence length="86" mass="9525">MSAFTLDEFRKLVDDTLDSEAAAALDETTLDTTFTDLGYDSLTVFELVTRIQDDYPVTISDEQLDELKTPSALIAYVAARLTEARA</sequence>
<accession>A0ACD5A5K2</accession>
<name>A0ACD5A5K2_9ACTN</name>